<accession>A0AAY5EGT9</accession>
<dbReference type="GeneTree" id="ENSGT01120000272231"/>
<organism evidence="1 2">
    <name type="scientific">Electrophorus electricus</name>
    <name type="common">Electric eel</name>
    <name type="synonym">Gymnotus electricus</name>
    <dbReference type="NCBI Taxonomy" id="8005"/>
    <lineage>
        <taxon>Eukaryota</taxon>
        <taxon>Metazoa</taxon>
        <taxon>Chordata</taxon>
        <taxon>Craniata</taxon>
        <taxon>Vertebrata</taxon>
        <taxon>Euteleostomi</taxon>
        <taxon>Actinopterygii</taxon>
        <taxon>Neopterygii</taxon>
        <taxon>Teleostei</taxon>
        <taxon>Ostariophysi</taxon>
        <taxon>Gymnotiformes</taxon>
        <taxon>Gymnotoidei</taxon>
        <taxon>Gymnotidae</taxon>
        <taxon>Electrophorus</taxon>
    </lineage>
</organism>
<protein>
    <submittedName>
        <fullName evidence="1">Uncharacterized protein</fullName>
    </submittedName>
</protein>
<keyword evidence="2" id="KW-1185">Reference proteome</keyword>
<sequence length="129" mass="15089">MDLTQTSFHVKDGVSRRRIRNLQPARPLRRLNINQGRLISQAAGRARKTNTISEKQFYEILKPQSQCQSLAKTERISYSRDLLIRLASSPMAKKKPDFLPDHPVVLEKPVRLFFITNHHYVNEYILCWS</sequence>
<dbReference type="Ensembl" id="ENSEEET00000055792.1">
    <property type="protein sequence ID" value="ENSEEEP00000056083.1"/>
    <property type="gene ID" value="ENSEEEG00000025027.1"/>
</dbReference>
<reference evidence="1" key="2">
    <citation type="submission" date="2025-08" db="UniProtKB">
        <authorList>
            <consortium name="Ensembl"/>
        </authorList>
    </citation>
    <scope>IDENTIFICATION</scope>
</reference>
<dbReference type="AlphaFoldDB" id="A0AAY5EGT9"/>
<reference evidence="1 2" key="1">
    <citation type="submission" date="2020-05" db="EMBL/GenBank/DDBJ databases">
        <title>Electrophorus electricus (electric eel) genome, fEleEle1, primary haplotype.</title>
        <authorList>
            <person name="Myers G."/>
            <person name="Meyer A."/>
            <person name="Fedrigo O."/>
            <person name="Formenti G."/>
            <person name="Rhie A."/>
            <person name="Tracey A."/>
            <person name="Sims Y."/>
            <person name="Jarvis E.D."/>
        </authorList>
    </citation>
    <scope>NUCLEOTIDE SEQUENCE [LARGE SCALE GENOMIC DNA]</scope>
</reference>
<name>A0AAY5EGT9_ELEEL</name>
<proteinExistence type="predicted"/>
<evidence type="ECO:0000313" key="1">
    <source>
        <dbReference type="Ensembl" id="ENSEEEP00000056083.1"/>
    </source>
</evidence>
<dbReference type="Proteomes" id="UP000314983">
    <property type="component" value="Chromosome 10"/>
</dbReference>
<evidence type="ECO:0000313" key="2">
    <source>
        <dbReference type="Proteomes" id="UP000314983"/>
    </source>
</evidence>
<reference evidence="1" key="3">
    <citation type="submission" date="2025-09" db="UniProtKB">
        <authorList>
            <consortium name="Ensembl"/>
        </authorList>
    </citation>
    <scope>IDENTIFICATION</scope>
</reference>